<gene>
    <name evidence="6" type="ORF">LZ538_10810</name>
</gene>
<evidence type="ECO:0000259" key="5">
    <source>
        <dbReference type="PROSITE" id="PS51352"/>
    </source>
</evidence>
<evidence type="ECO:0000313" key="7">
    <source>
        <dbReference type="Proteomes" id="UP001165342"/>
    </source>
</evidence>
<dbReference type="InterPro" id="IPR050553">
    <property type="entry name" value="Thioredoxin_ResA/DsbE_sf"/>
</dbReference>
<evidence type="ECO:0000256" key="1">
    <source>
        <dbReference type="ARBA" id="ARBA00004196"/>
    </source>
</evidence>
<dbReference type="PANTHER" id="PTHR42852">
    <property type="entry name" value="THIOL:DISULFIDE INTERCHANGE PROTEIN DSBE"/>
    <property type="match status" value="1"/>
</dbReference>
<reference evidence="6" key="1">
    <citation type="submission" date="2022-05" db="EMBL/GenBank/DDBJ databases">
        <authorList>
            <person name="Jo J.-H."/>
            <person name="Im W.-T."/>
        </authorList>
    </citation>
    <scope>NUCLEOTIDE SEQUENCE</scope>
    <source>
        <strain evidence="6">SE220</strain>
    </source>
</reference>
<protein>
    <submittedName>
        <fullName evidence="6">Redoxin family protein</fullName>
    </submittedName>
</protein>
<dbReference type="PANTHER" id="PTHR42852:SF6">
    <property type="entry name" value="THIOL:DISULFIDE INTERCHANGE PROTEIN DSBE"/>
    <property type="match status" value="1"/>
</dbReference>
<dbReference type="EMBL" id="JAMGBE010000003">
    <property type="protein sequence ID" value="MCL6730537.1"/>
    <property type="molecule type" value="Genomic_DNA"/>
</dbReference>
<dbReference type="PROSITE" id="PS51352">
    <property type="entry name" value="THIOREDOXIN_2"/>
    <property type="match status" value="1"/>
</dbReference>
<dbReference type="InterPro" id="IPR036249">
    <property type="entry name" value="Thioredoxin-like_sf"/>
</dbReference>
<keyword evidence="3" id="KW-1015">Disulfide bond</keyword>
<evidence type="ECO:0000256" key="3">
    <source>
        <dbReference type="ARBA" id="ARBA00023157"/>
    </source>
</evidence>
<dbReference type="RefSeq" id="WP_249832017.1">
    <property type="nucleotide sequence ID" value="NZ_JAMGBE010000003.1"/>
</dbReference>
<organism evidence="6 7">
    <name type="scientific">Sphingomonas hankyongi</name>
    <dbReference type="NCBI Taxonomy" id="2908209"/>
    <lineage>
        <taxon>Bacteria</taxon>
        <taxon>Pseudomonadati</taxon>
        <taxon>Pseudomonadota</taxon>
        <taxon>Alphaproteobacteria</taxon>
        <taxon>Sphingomonadales</taxon>
        <taxon>Sphingomonadaceae</taxon>
        <taxon>Sphingomonas</taxon>
    </lineage>
</organism>
<accession>A0ABT0S3U8</accession>
<dbReference type="Gene3D" id="3.40.30.10">
    <property type="entry name" value="Glutaredoxin"/>
    <property type="match status" value="1"/>
</dbReference>
<dbReference type="Pfam" id="PF08534">
    <property type="entry name" value="Redoxin"/>
    <property type="match status" value="1"/>
</dbReference>
<comment type="subcellular location">
    <subcellularLocation>
        <location evidence="1">Cell envelope</location>
    </subcellularLocation>
</comment>
<name>A0ABT0S3U8_9SPHN</name>
<dbReference type="InterPro" id="IPR013740">
    <property type="entry name" value="Redoxin"/>
</dbReference>
<comment type="caution">
    <text evidence="6">The sequence shown here is derived from an EMBL/GenBank/DDBJ whole genome shotgun (WGS) entry which is preliminary data.</text>
</comment>
<dbReference type="Proteomes" id="UP001165342">
    <property type="component" value="Unassembled WGS sequence"/>
</dbReference>
<dbReference type="SUPFAM" id="SSF52833">
    <property type="entry name" value="Thioredoxin-like"/>
    <property type="match status" value="1"/>
</dbReference>
<evidence type="ECO:0000256" key="2">
    <source>
        <dbReference type="ARBA" id="ARBA00022748"/>
    </source>
</evidence>
<keyword evidence="4" id="KW-0676">Redox-active center</keyword>
<evidence type="ECO:0000313" key="6">
    <source>
        <dbReference type="EMBL" id="MCL6730537.1"/>
    </source>
</evidence>
<feature type="domain" description="Thioredoxin" evidence="5">
    <location>
        <begin position="35"/>
        <end position="175"/>
    </location>
</feature>
<keyword evidence="7" id="KW-1185">Reference proteome</keyword>
<proteinExistence type="predicted"/>
<sequence>MSRTLRFAPLVILLVLLTGLVWRLATPSDTTIPSKMIGSDLSNVRAPAALPGRDGVHVGNAFRNPRVINFFASWCVPCIAEVPLLQELKRQGVGVDGIAVRDRPQDIAAFLKERGDPYDAIGADPKSNVQMQFGASGVPETFIVDAYGVVRYQHIGPLEAKDVAIIRDKWASLRK</sequence>
<dbReference type="InterPro" id="IPR013766">
    <property type="entry name" value="Thioredoxin_domain"/>
</dbReference>
<evidence type="ECO:0000256" key="4">
    <source>
        <dbReference type="ARBA" id="ARBA00023284"/>
    </source>
</evidence>
<keyword evidence="2" id="KW-0201">Cytochrome c-type biogenesis</keyword>